<dbReference type="Proteomes" id="UP000319619">
    <property type="component" value="Unassembled WGS sequence"/>
</dbReference>
<dbReference type="Pfam" id="PF01936">
    <property type="entry name" value="NYN"/>
    <property type="match status" value="1"/>
</dbReference>
<evidence type="ECO:0000259" key="1">
    <source>
        <dbReference type="Pfam" id="PF01936"/>
    </source>
</evidence>
<organism evidence="2 3">
    <name type="scientific">candidate division LCP-89 bacterium B3_LCP</name>
    <dbReference type="NCBI Taxonomy" id="2012998"/>
    <lineage>
        <taxon>Bacteria</taxon>
        <taxon>Pseudomonadati</taxon>
        <taxon>Bacteria division LCP-89</taxon>
    </lineage>
</organism>
<gene>
    <name evidence="2" type="ORF">CEE37_04575</name>
</gene>
<comment type="caution">
    <text evidence="2">The sequence shown here is derived from an EMBL/GenBank/DDBJ whole genome shotgun (WGS) entry which is preliminary data.</text>
</comment>
<dbReference type="AlphaFoldDB" id="A0A532V3X8"/>
<feature type="domain" description="NYN" evidence="1">
    <location>
        <begin position="3"/>
        <end position="178"/>
    </location>
</feature>
<dbReference type="PANTHER" id="PTHR35458:SF8">
    <property type="entry name" value="SLR0650 PROTEIN"/>
    <property type="match status" value="1"/>
</dbReference>
<proteinExistence type="predicted"/>
<sequence length="191" mass="22270">MVRCAIFIDGEYLEKVREIRLSNVRIDFKKLSEFLWRQARETSSEEIALLRTYYYGALPYLPTTPTPQDRERFDNKHRFLKALEFHPRFEVRKGKVMRVYDDHGNADYVQKGVDVQLSIDLISLAARKEIQHAVLLAADDDFSPAARIAKNESVVVHLAYCPKMPRGLDLEREADERIILDTPLIDTIKQY</sequence>
<dbReference type="GO" id="GO:0004540">
    <property type="term" value="F:RNA nuclease activity"/>
    <property type="evidence" value="ECO:0007669"/>
    <property type="project" value="InterPro"/>
</dbReference>
<reference evidence="2 3" key="1">
    <citation type="submission" date="2017-06" db="EMBL/GenBank/DDBJ databases">
        <title>Novel microbial phyla capable of carbon fixation and sulfur reduction in deep-sea sediments.</title>
        <authorList>
            <person name="Huang J."/>
            <person name="Baker B."/>
            <person name="Wang Y."/>
        </authorList>
    </citation>
    <scope>NUCLEOTIDE SEQUENCE [LARGE SCALE GENOMIC DNA]</scope>
    <source>
        <strain evidence="2">B3_LCP</strain>
    </source>
</reference>
<dbReference type="InterPro" id="IPR047140">
    <property type="entry name" value="LabA"/>
</dbReference>
<protein>
    <submittedName>
        <fullName evidence="2">NYN domain-containing protein</fullName>
    </submittedName>
</protein>
<evidence type="ECO:0000313" key="3">
    <source>
        <dbReference type="Proteomes" id="UP000319619"/>
    </source>
</evidence>
<dbReference type="PANTHER" id="PTHR35458">
    <property type="entry name" value="SLR0755 PROTEIN"/>
    <property type="match status" value="1"/>
</dbReference>
<dbReference type="Gene3D" id="3.40.50.1010">
    <property type="entry name" value="5'-nuclease"/>
    <property type="match status" value="1"/>
</dbReference>
<dbReference type="EMBL" id="NJBN01000002">
    <property type="protein sequence ID" value="TKJ41848.1"/>
    <property type="molecule type" value="Genomic_DNA"/>
</dbReference>
<name>A0A532V3X8_UNCL8</name>
<dbReference type="InterPro" id="IPR021139">
    <property type="entry name" value="NYN"/>
</dbReference>
<evidence type="ECO:0000313" key="2">
    <source>
        <dbReference type="EMBL" id="TKJ41848.1"/>
    </source>
</evidence>
<accession>A0A532V3X8</accession>